<keyword evidence="3" id="KW-1185">Reference proteome</keyword>
<evidence type="ECO:0000313" key="2">
    <source>
        <dbReference type="EMBL" id="CVK94941.1"/>
    </source>
</evidence>
<organism evidence="2 3">
    <name type="scientific">Fusarium mangiferae</name>
    <name type="common">Mango malformation disease fungus</name>
    <dbReference type="NCBI Taxonomy" id="192010"/>
    <lineage>
        <taxon>Eukaryota</taxon>
        <taxon>Fungi</taxon>
        <taxon>Dikarya</taxon>
        <taxon>Ascomycota</taxon>
        <taxon>Pezizomycotina</taxon>
        <taxon>Sordariomycetes</taxon>
        <taxon>Hypocreomycetidae</taxon>
        <taxon>Hypocreales</taxon>
        <taxon>Nectriaceae</taxon>
        <taxon>Fusarium</taxon>
        <taxon>Fusarium fujikuroi species complex</taxon>
    </lineage>
</organism>
<dbReference type="Pfam" id="PF06985">
    <property type="entry name" value="HET"/>
    <property type="match status" value="1"/>
</dbReference>
<dbReference type="GeneID" id="65092465"/>
<dbReference type="VEuPathDB" id="FungiDB:FMAN_13216"/>
<proteinExistence type="predicted"/>
<name>A0A1L7TI64_FUSMA</name>
<accession>A0A1L7TI64</accession>
<dbReference type="PANTHER" id="PTHR33112">
    <property type="entry name" value="DOMAIN PROTEIN, PUTATIVE-RELATED"/>
    <property type="match status" value="1"/>
</dbReference>
<evidence type="ECO:0000259" key="1">
    <source>
        <dbReference type="Pfam" id="PF06985"/>
    </source>
</evidence>
<sequence>MNLCDVCRESFSWTVANKRDPSLPSSKTHHLTQRDWMQAVEQGCNVCTLLHDALPPGMAAHLEKLDLETRKNIAWPLEESLDSFLIWIKLAISHELPSVGVCLEFNAATKGLEGPFRESTNLVLMQLDLDHGSVASPVSLRESPSSDSRTAWGLMKHWISQCKQKHLDRGLRTGVAGLWYPTRLLDLGHPESTSTPRLIETAFSLPKSPYLTLSHCWGKKQLICATKENLQSLYSDSLCIVQNDQEDWAREAALMHRVYTEADCNLAAAASRDSSGGMFFRRQGLYGQCVVKNVRGDVIDIFADQDLFLKEVNRSPLQTRAWVYQEWLMSKRTIHFAKSQVFWECDHLCACEVFPDGLPNTIRHDGKAKFAEDFDSAKHLLSRDMKVNASRIRPDPFRLWSGLVTHYTSRDMTKANDRLPALSGIAKWLQPHLGNPGYLAGVWNNSDIHRQLAWYTYHTKNPRPQYRAPSWSWASIDGPVFWSNAPAIFTPQSEILTISTTRGSSDPTGSVTGGHILIKGNMGRVQIIDHESRPVLRREDDVTESYRCYVTFRGFDVSSLQFGLYYVLHLGTETIQPRKIHSSSSGEDCFSATYLVLRPVIGEHGAFERCGLVDECYPVDSEHRTLADRGPQSRQDIPCEEYVEDEGNYRIRIV</sequence>
<dbReference type="EMBL" id="FCQH01000007">
    <property type="protein sequence ID" value="CVK94941.1"/>
    <property type="molecule type" value="Genomic_DNA"/>
</dbReference>
<dbReference type="Proteomes" id="UP000184255">
    <property type="component" value="Unassembled WGS sequence"/>
</dbReference>
<comment type="caution">
    <text evidence="2">The sequence shown here is derived from an EMBL/GenBank/DDBJ whole genome shotgun (WGS) entry which is preliminary data.</text>
</comment>
<dbReference type="AlphaFoldDB" id="A0A1L7TI64"/>
<gene>
    <name evidence="2" type="ORF">FMAN_13216</name>
</gene>
<dbReference type="PANTHER" id="PTHR33112:SF16">
    <property type="entry name" value="HETEROKARYON INCOMPATIBILITY DOMAIN-CONTAINING PROTEIN"/>
    <property type="match status" value="1"/>
</dbReference>
<dbReference type="RefSeq" id="XP_041683098.1">
    <property type="nucleotide sequence ID" value="XM_041832657.1"/>
</dbReference>
<evidence type="ECO:0000313" key="3">
    <source>
        <dbReference type="Proteomes" id="UP000184255"/>
    </source>
</evidence>
<dbReference type="InterPro" id="IPR010730">
    <property type="entry name" value="HET"/>
</dbReference>
<feature type="domain" description="Heterokaryon incompatibility" evidence="1">
    <location>
        <begin position="227"/>
        <end position="326"/>
    </location>
</feature>
<protein>
    <submittedName>
        <fullName evidence="2">Related to tol protein</fullName>
    </submittedName>
</protein>
<reference evidence="3" key="1">
    <citation type="journal article" date="2016" name="Genome Biol. Evol.">
        <title>Comparative 'omics' of the Fusarium fujikuroi species complex highlights differences in genetic potential and metabolite synthesis.</title>
        <authorList>
            <person name="Niehaus E.-M."/>
            <person name="Muensterkoetter M."/>
            <person name="Proctor R.H."/>
            <person name="Brown D.W."/>
            <person name="Sharon A."/>
            <person name="Idan Y."/>
            <person name="Oren-Young L."/>
            <person name="Sieber C.M."/>
            <person name="Novak O."/>
            <person name="Pencik A."/>
            <person name="Tarkowska D."/>
            <person name="Hromadova K."/>
            <person name="Freeman S."/>
            <person name="Maymon M."/>
            <person name="Elazar M."/>
            <person name="Youssef S.A."/>
            <person name="El-Shabrawy E.S.M."/>
            <person name="Shalaby A.B.A."/>
            <person name="Houterman P."/>
            <person name="Brock N.L."/>
            <person name="Burkhardt I."/>
            <person name="Tsavkelova E.A."/>
            <person name="Dickschat J.S."/>
            <person name="Galuszka P."/>
            <person name="Gueldener U."/>
            <person name="Tudzynski B."/>
        </authorList>
    </citation>
    <scope>NUCLEOTIDE SEQUENCE [LARGE SCALE GENOMIC DNA]</scope>
    <source>
        <strain evidence="3">MRC7560</strain>
    </source>
</reference>